<dbReference type="InterPro" id="IPR001647">
    <property type="entry name" value="HTH_TetR"/>
</dbReference>
<dbReference type="PRINTS" id="PR00455">
    <property type="entry name" value="HTHTETR"/>
</dbReference>
<evidence type="ECO:0000256" key="4">
    <source>
        <dbReference type="PROSITE-ProRule" id="PRU00335"/>
    </source>
</evidence>
<dbReference type="AlphaFoldDB" id="A0A6V8LL85"/>
<name>A0A6V8LL85_9ACTN</name>
<dbReference type="RefSeq" id="WP_173082090.1">
    <property type="nucleotide sequence ID" value="NZ_BAABJB010000036.1"/>
</dbReference>
<proteinExistence type="predicted"/>
<evidence type="ECO:0000313" key="6">
    <source>
        <dbReference type="EMBL" id="GFJ94817.1"/>
    </source>
</evidence>
<dbReference type="InterPro" id="IPR050109">
    <property type="entry name" value="HTH-type_TetR-like_transc_reg"/>
</dbReference>
<feature type="domain" description="HTH tetR-type" evidence="5">
    <location>
        <begin position="10"/>
        <end position="70"/>
    </location>
</feature>
<feature type="DNA-binding region" description="H-T-H motif" evidence="4">
    <location>
        <begin position="33"/>
        <end position="52"/>
    </location>
</feature>
<protein>
    <submittedName>
        <fullName evidence="6">TetR family transcriptional regulator</fullName>
    </submittedName>
</protein>
<reference evidence="6 7" key="2">
    <citation type="submission" date="2020-03" db="EMBL/GenBank/DDBJ databases">
        <authorList>
            <person name="Ichikawa N."/>
            <person name="Kimura A."/>
            <person name="Kitahashi Y."/>
            <person name="Uohara A."/>
        </authorList>
    </citation>
    <scope>NUCLEOTIDE SEQUENCE [LARGE SCALE GENOMIC DNA]</scope>
    <source>
        <strain evidence="6 7">NBRC 108638</strain>
    </source>
</reference>
<dbReference type="GO" id="GO:0003700">
    <property type="term" value="F:DNA-binding transcription factor activity"/>
    <property type="evidence" value="ECO:0007669"/>
    <property type="project" value="TreeGrafter"/>
</dbReference>
<dbReference type="PANTHER" id="PTHR30055">
    <property type="entry name" value="HTH-TYPE TRANSCRIPTIONAL REGULATOR RUTR"/>
    <property type="match status" value="1"/>
</dbReference>
<evidence type="ECO:0000313" key="7">
    <source>
        <dbReference type="Proteomes" id="UP000482960"/>
    </source>
</evidence>
<comment type="caution">
    <text evidence="6">The sequence shown here is derived from an EMBL/GenBank/DDBJ whole genome shotgun (WGS) entry which is preliminary data.</text>
</comment>
<dbReference type="EMBL" id="BLPG01000001">
    <property type="protein sequence ID" value="GFJ94817.1"/>
    <property type="molecule type" value="Genomic_DNA"/>
</dbReference>
<reference evidence="6 7" key="1">
    <citation type="submission" date="2020-03" db="EMBL/GenBank/DDBJ databases">
        <title>Whole genome shotgun sequence of Phytohabitans rumicis NBRC 108638.</title>
        <authorList>
            <person name="Komaki H."/>
            <person name="Tamura T."/>
        </authorList>
    </citation>
    <scope>NUCLEOTIDE SEQUENCE [LARGE SCALE GENOMIC DNA]</scope>
    <source>
        <strain evidence="6 7">NBRC 108638</strain>
    </source>
</reference>
<dbReference type="GO" id="GO:0000976">
    <property type="term" value="F:transcription cis-regulatory region binding"/>
    <property type="evidence" value="ECO:0007669"/>
    <property type="project" value="TreeGrafter"/>
</dbReference>
<organism evidence="6 7">
    <name type="scientific">Phytohabitans rumicis</name>
    <dbReference type="NCBI Taxonomy" id="1076125"/>
    <lineage>
        <taxon>Bacteria</taxon>
        <taxon>Bacillati</taxon>
        <taxon>Actinomycetota</taxon>
        <taxon>Actinomycetes</taxon>
        <taxon>Micromonosporales</taxon>
        <taxon>Micromonosporaceae</taxon>
    </lineage>
</organism>
<keyword evidence="7" id="KW-1185">Reference proteome</keyword>
<sequence length="194" mass="20982">MSTAAAVKAQDSRQRFIDAAIRLFTRHSFAGTSLQMIADEVGVTKAAVYHHFRTREELLAAVIEPLVTQMRESVEAAEAQRTAHARADTVLTGFVDLVVRNQDLIPVFAGDPGTVEMLRSQHNVEGLVERQVALLEALDPTPAGKVRAAVALAGIACSVGPSRLAADFDPETLRPLLLDAGRRTLGLRAPRRPQ</sequence>
<keyword evidence="3" id="KW-0804">Transcription</keyword>
<dbReference type="PANTHER" id="PTHR30055:SF234">
    <property type="entry name" value="HTH-TYPE TRANSCRIPTIONAL REGULATOR BETI"/>
    <property type="match status" value="1"/>
</dbReference>
<gene>
    <name evidence="6" type="ORF">Prum_084590</name>
</gene>
<evidence type="ECO:0000256" key="3">
    <source>
        <dbReference type="ARBA" id="ARBA00023163"/>
    </source>
</evidence>
<dbReference type="InterPro" id="IPR009057">
    <property type="entry name" value="Homeodomain-like_sf"/>
</dbReference>
<dbReference type="Gene3D" id="1.10.357.10">
    <property type="entry name" value="Tetracycline Repressor, domain 2"/>
    <property type="match status" value="1"/>
</dbReference>
<dbReference type="Pfam" id="PF00440">
    <property type="entry name" value="TetR_N"/>
    <property type="match status" value="1"/>
</dbReference>
<evidence type="ECO:0000259" key="5">
    <source>
        <dbReference type="PROSITE" id="PS50977"/>
    </source>
</evidence>
<evidence type="ECO:0000256" key="2">
    <source>
        <dbReference type="ARBA" id="ARBA00023125"/>
    </source>
</evidence>
<dbReference type="SUPFAM" id="SSF46689">
    <property type="entry name" value="Homeodomain-like"/>
    <property type="match status" value="1"/>
</dbReference>
<keyword evidence="1" id="KW-0805">Transcription regulation</keyword>
<dbReference type="PROSITE" id="PS50977">
    <property type="entry name" value="HTH_TETR_2"/>
    <property type="match status" value="1"/>
</dbReference>
<keyword evidence="2 4" id="KW-0238">DNA-binding</keyword>
<dbReference type="Proteomes" id="UP000482960">
    <property type="component" value="Unassembled WGS sequence"/>
</dbReference>
<evidence type="ECO:0000256" key="1">
    <source>
        <dbReference type="ARBA" id="ARBA00023015"/>
    </source>
</evidence>
<accession>A0A6V8LL85</accession>